<dbReference type="Gene3D" id="1.10.10.10">
    <property type="entry name" value="Winged helix-like DNA-binding domain superfamily/Winged helix DNA-binding domain"/>
    <property type="match status" value="1"/>
</dbReference>
<evidence type="ECO:0000313" key="5">
    <source>
        <dbReference type="EMBL" id="MDA0160750.1"/>
    </source>
</evidence>
<dbReference type="Gene3D" id="3.40.50.300">
    <property type="entry name" value="P-loop containing nucleotide triphosphate hydrolases"/>
    <property type="match status" value="1"/>
</dbReference>
<evidence type="ECO:0000259" key="4">
    <source>
        <dbReference type="PROSITE" id="PS50043"/>
    </source>
</evidence>
<evidence type="ECO:0000256" key="3">
    <source>
        <dbReference type="ARBA" id="ARBA00023163"/>
    </source>
</evidence>
<dbReference type="PANTHER" id="PTHR44688:SF16">
    <property type="entry name" value="DNA-BINDING TRANSCRIPTIONAL ACTIVATOR DEVR_DOSR"/>
    <property type="match status" value="1"/>
</dbReference>
<dbReference type="InterPro" id="IPR027417">
    <property type="entry name" value="P-loop_NTPase"/>
</dbReference>
<dbReference type="SUPFAM" id="SSF52540">
    <property type="entry name" value="P-loop containing nucleoside triphosphate hydrolases"/>
    <property type="match status" value="1"/>
</dbReference>
<proteinExistence type="predicted"/>
<comment type="caution">
    <text evidence="5">The sequence shown here is derived from an EMBL/GenBank/DDBJ whole genome shotgun (WGS) entry which is preliminary data.</text>
</comment>
<accession>A0A9X3MQU2</accession>
<dbReference type="AlphaFoldDB" id="A0A9X3MQU2"/>
<dbReference type="Proteomes" id="UP001149140">
    <property type="component" value="Unassembled WGS sequence"/>
</dbReference>
<dbReference type="PANTHER" id="PTHR44688">
    <property type="entry name" value="DNA-BINDING TRANSCRIPTIONAL ACTIVATOR DEVR_DOSR"/>
    <property type="match status" value="1"/>
</dbReference>
<keyword evidence="1" id="KW-0805">Transcription regulation</keyword>
<keyword evidence="2" id="KW-0238">DNA-binding</keyword>
<dbReference type="InterPro" id="IPR049945">
    <property type="entry name" value="AAA_22"/>
</dbReference>
<dbReference type="EMBL" id="JAPDOD010000007">
    <property type="protein sequence ID" value="MDA0160750.1"/>
    <property type="molecule type" value="Genomic_DNA"/>
</dbReference>
<feature type="domain" description="HTH luxR-type" evidence="4">
    <location>
        <begin position="674"/>
        <end position="739"/>
    </location>
</feature>
<dbReference type="GO" id="GO:0016887">
    <property type="term" value="F:ATP hydrolysis activity"/>
    <property type="evidence" value="ECO:0007669"/>
    <property type="project" value="InterPro"/>
</dbReference>
<protein>
    <submittedName>
        <fullName evidence="5">LuxR C-terminal-related transcriptional regulator</fullName>
    </submittedName>
</protein>
<dbReference type="InterPro" id="IPR016032">
    <property type="entry name" value="Sig_transdc_resp-reg_C-effctor"/>
</dbReference>
<dbReference type="SUPFAM" id="SSF46894">
    <property type="entry name" value="C-terminal effector domain of the bipartite response regulators"/>
    <property type="match status" value="1"/>
</dbReference>
<sequence length="741" mass="79953">MPFELLESKLRPPRLSRHSVPREALVAQLEQSEDASIVVLCAGAGYGKTTTLAQWAEDSAHPFAWVSVDEHDNDPVVLLTYITAALDAVTAVDPGVFEALASPGASVETKLVPRLGAAIAHVSEPVVLVLDDVHAITSRECLDAIVALAGHIAQGSHLVLSTRDPVGLPLGRWRTRELSVEVGRDALRMDVAEAEALLQSAAARLSSDEVTTLVDRTEGWPAGLYLAGLAAAATNPGTRTHTTFTGNDPLVYDFLRSELIASLPDDELRFLTRTSVLDRLSGPLCDAALGSLGSAEMLERLERSNHFVISLDRDRTWYRCHHLLRELLIPELPRQEPELVSPILGRASDWCLAAGDDVAAIAYAQADHDLDRVTSAVTRLAQPVFHSGRVATVNQWLGWLREQDGIERYPAVAVIAAIFCCVNGQPAQSDHWTELAESGHHDGLLPDGTAAIGSWQALLRAFRCRQGIETMREDAGFAVATMASTSSWRPPAMALLGMSKLLLGEDDEADDLFVDAAAEARAFATTRATPVVVPVSQAERALVAIASELWAKADTHAEQAIWTTQRSRNQEAPLHALVYAVAARTALHGDRADTAVKFLVEAQRRLAGLTYAFPVPAVQARLEMAHAYVGLADHAGARTVLSEIDAIGRHVADLGALGQQAERLRSMLTPSPGGELGASALTAAELRLLPLMTTHLSYPEIGERLFLSRHTVKSHAVSIYRKLDVASRTDAIERARKVGLL</sequence>
<dbReference type="InterPro" id="IPR059106">
    <property type="entry name" value="WHD_MalT"/>
</dbReference>
<gene>
    <name evidence="5" type="ORF">OM076_10780</name>
</gene>
<dbReference type="GO" id="GO:0006355">
    <property type="term" value="P:regulation of DNA-templated transcription"/>
    <property type="evidence" value="ECO:0007669"/>
    <property type="project" value="InterPro"/>
</dbReference>
<name>A0A9X3MQU2_9ACTN</name>
<dbReference type="RefSeq" id="WP_270039773.1">
    <property type="nucleotide sequence ID" value="NZ_JAPDOD010000007.1"/>
</dbReference>
<evidence type="ECO:0000313" key="6">
    <source>
        <dbReference type="Proteomes" id="UP001149140"/>
    </source>
</evidence>
<dbReference type="InterPro" id="IPR036388">
    <property type="entry name" value="WH-like_DNA-bd_sf"/>
</dbReference>
<dbReference type="Pfam" id="PF13401">
    <property type="entry name" value="AAA_22"/>
    <property type="match status" value="1"/>
</dbReference>
<keyword evidence="3" id="KW-0804">Transcription</keyword>
<reference evidence="5" key="1">
    <citation type="submission" date="2022-10" db="EMBL/GenBank/DDBJ databases">
        <title>The WGS of Solirubrobacter ginsenosidimutans DSM 21036.</title>
        <authorList>
            <person name="Jiang Z."/>
        </authorList>
    </citation>
    <scope>NUCLEOTIDE SEQUENCE</scope>
    <source>
        <strain evidence="5">DSM 21036</strain>
    </source>
</reference>
<dbReference type="SMART" id="SM00421">
    <property type="entry name" value="HTH_LUXR"/>
    <property type="match status" value="1"/>
</dbReference>
<dbReference type="InterPro" id="IPR000792">
    <property type="entry name" value="Tscrpt_reg_LuxR_C"/>
</dbReference>
<dbReference type="Pfam" id="PF00196">
    <property type="entry name" value="GerE"/>
    <property type="match status" value="1"/>
</dbReference>
<dbReference type="Pfam" id="PF25873">
    <property type="entry name" value="WHD_MalT"/>
    <property type="match status" value="1"/>
</dbReference>
<dbReference type="PROSITE" id="PS50043">
    <property type="entry name" value="HTH_LUXR_2"/>
    <property type="match status" value="1"/>
</dbReference>
<dbReference type="GO" id="GO:0003677">
    <property type="term" value="F:DNA binding"/>
    <property type="evidence" value="ECO:0007669"/>
    <property type="project" value="UniProtKB-KW"/>
</dbReference>
<keyword evidence="6" id="KW-1185">Reference proteome</keyword>
<evidence type="ECO:0000256" key="2">
    <source>
        <dbReference type="ARBA" id="ARBA00023125"/>
    </source>
</evidence>
<organism evidence="5 6">
    <name type="scientific">Solirubrobacter ginsenosidimutans</name>
    <dbReference type="NCBI Taxonomy" id="490573"/>
    <lineage>
        <taxon>Bacteria</taxon>
        <taxon>Bacillati</taxon>
        <taxon>Actinomycetota</taxon>
        <taxon>Thermoleophilia</taxon>
        <taxon>Solirubrobacterales</taxon>
        <taxon>Solirubrobacteraceae</taxon>
        <taxon>Solirubrobacter</taxon>
    </lineage>
</organism>
<evidence type="ECO:0000256" key="1">
    <source>
        <dbReference type="ARBA" id="ARBA00023015"/>
    </source>
</evidence>
<dbReference type="CDD" id="cd06170">
    <property type="entry name" value="LuxR_C_like"/>
    <property type="match status" value="1"/>
</dbReference>